<dbReference type="Proteomes" id="UP000479000">
    <property type="component" value="Unassembled WGS sequence"/>
</dbReference>
<proteinExistence type="predicted"/>
<name>A0A6H5FU58_9HEMI</name>
<organism evidence="1 2">
    <name type="scientific">Nesidiocoris tenuis</name>
    <dbReference type="NCBI Taxonomy" id="355587"/>
    <lineage>
        <taxon>Eukaryota</taxon>
        <taxon>Metazoa</taxon>
        <taxon>Ecdysozoa</taxon>
        <taxon>Arthropoda</taxon>
        <taxon>Hexapoda</taxon>
        <taxon>Insecta</taxon>
        <taxon>Pterygota</taxon>
        <taxon>Neoptera</taxon>
        <taxon>Paraneoptera</taxon>
        <taxon>Hemiptera</taxon>
        <taxon>Heteroptera</taxon>
        <taxon>Panheteroptera</taxon>
        <taxon>Cimicomorpha</taxon>
        <taxon>Miridae</taxon>
        <taxon>Dicyphina</taxon>
        <taxon>Nesidiocoris</taxon>
    </lineage>
</organism>
<reference evidence="1 2" key="1">
    <citation type="submission" date="2020-02" db="EMBL/GenBank/DDBJ databases">
        <authorList>
            <person name="Ferguson B K."/>
        </authorList>
    </citation>
    <scope>NUCLEOTIDE SEQUENCE [LARGE SCALE GENOMIC DNA]</scope>
</reference>
<accession>A0A6H5FU58</accession>
<evidence type="ECO:0000313" key="2">
    <source>
        <dbReference type="Proteomes" id="UP000479000"/>
    </source>
</evidence>
<sequence length="99" mass="11731">MGFPGRKRKTALHQSASRRMIKYLQGRISLWSCHRLPQCCIPRLENRLRRQKFPTQKKSNWVPLKNVTLFEEGLPNKEYYGEKTVYFFHACSSLSSLQK</sequence>
<protein>
    <submittedName>
        <fullName evidence="1">Uncharacterized protein</fullName>
    </submittedName>
</protein>
<feature type="non-terminal residue" evidence="1">
    <location>
        <position position="99"/>
    </location>
</feature>
<evidence type="ECO:0000313" key="1">
    <source>
        <dbReference type="EMBL" id="CAA9993025.1"/>
    </source>
</evidence>
<dbReference type="AlphaFoldDB" id="A0A6H5FU58"/>
<keyword evidence="2" id="KW-1185">Reference proteome</keyword>
<dbReference type="EMBL" id="CADCXU010000001">
    <property type="protein sequence ID" value="CAA9993025.1"/>
    <property type="molecule type" value="Genomic_DNA"/>
</dbReference>
<gene>
    <name evidence="1" type="ORF">NTEN_LOCUS12</name>
</gene>